<feature type="transmembrane region" description="Helical" evidence="1">
    <location>
        <begin position="117"/>
        <end position="137"/>
    </location>
</feature>
<feature type="transmembrane region" description="Helical" evidence="1">
    <location>
        <begin position="184"/>
        <end position="202"/>
    </location>
</feature>
<proteinExistence type="predicted"/>
<keyword evidence="1" id="KW-0812">Transmembrane</keyword>
<protein>
    <submittedName>
        <fullName evidence="2">Uncharacterized protein</fullName>
    </submittedName>
</protein>
<keyword evidence="3" id="KW-1185">Reference proteome</keyword>
<sequence length="256" mass="30960">MKITFIKLNIFLFTIFALGITVISTFMYYINFRIDFYNYLIKIYNRNLLILINNFFIFSIGIIGSIWTYIHYKRTNNMQFIFFYCFICSYIFESLSIFKYYFLNHELSLEFYYYMKIYHLITVFSLLNLFFLSLHICDFQIKSITYTIYLIFTFSIIYISLVPINAYEYTNMNNFFFAIGNHKFHVNLFLLLILINFLVAFLRKQTLSYLLLFVSIFLILVGIYLNLIETPYAFIPISIGVSIYLREAGKLFFYWL</sequence>
<gene>
    <name evidence="2" type="ORF">DB313_02100</name>
</gene>
<feature type="transmembrane region" description="Helical" evidence="1">
    <location>
        <begin position="12"/>
        <end position="30"/>
    </location>
</feature>
<organism evidence="2 3">
    <name type="scientific">Borrelia turcica IST7</name>
    <dbReference type="NCBI Taxonomy" id="1104446"/>
    <lineage>
        <taxon>Bacteria</taxon>
        <taxon>Pseudomonadati</taxon>
        <taxon>Spirochaetota</taxon>
        <taxon>Spirochaetia</taxon>
        <taxon>Spirochaetales</taxon>
        <taxon>Borreliaceae</taxon>
        <taxon>Borrelia</taxon>
    </lineage>
</organism>
<feature type="transmembrane region" description="Helical" evidence="1">
    <location>
        <begin position="144"/>
        <end position="164"/>
    </location>
</feature>
<name>A0A386PND3_9SPIR</name>
<dbReference type="RefSeq" id="WP_120104203.1">
    <property type="nucleotide sequence ID" value="NZ_CP028884.1"/>
</dbReference>
<dbReference type="EMBL" id="CP028884">
    <property type="protein sequence ID" value="AYE36280.1"/>
    <property type="molecule type" value="Genomic_DNA"/>
</dbReference>
<feature type="transmembrane region" description="Helical" evidence="1">
    <location>
        <begin position="50"/>
        <end position="69"/>
    </location>
</feature>
<dbReference type="AlphaFoldDB" id="A0A386PND3"/>
<accession>A0A386PND3</accession>
<reference evidence="2 3" key="1">
    <citation type="journal article" date="2018" name="Infect. Genet. Evol.">
        <title>Genome-wide analysis of Borrelia turcica and 'Candidatus Borrelia tachyglossi' shows relapsing fever-like genomes with unique genomic links to Lyme disease Borrelia.</title>
        <authorList>
            <person name="Gofton A.W."/>
            <person name="Margos G."/>
            <person name="Fingerle V."/>
            <person name="Hepner S."/>
            <person name="Loh S.M."/>
            <person name="Ryan U."/>
            <person name="Irwin P."/>
            <person name="Oskam C.L."/>
        </authorList>
    </citation>
    <scope>NUCLEOTIDE SEQUENCE [LARGE SCALE GENOMIC DNA]</scope>
    <source>
        <strain evidence="2 3">IST7</strain>
    </source>
</reference>
<dbReference type="OrthoDB" id="351044at2"/>
<evidence type="ECO:0000256" key="1">
    <source>
        <dbReference type="SAM" id="Phobius"/>
    </source>
</evidence>
<evidence type="ECO:0000313" key="2">
    <source>
        <dbReference type="EMBL" id="AYE36280.1"/>
    </source>
</evidence>
<keyword evidence="1" id="KW-1133">Transmembrane helix</keyword>
<evidence type="ECO:0000313" key="3">
    <source>
        <dbReference type="Proteomes" id="UP000275571"/>
    </source>
</evidence>
<feature type="transmembrane region" description="Helical" evidence="1">
    <location>
        <begin position="81"/>
        <end position="102"/>
    </location>
</feature>
<dbReference type="Proteomes" id="UP000275571">
    <property type="component" value="Chromosome"/>
</dbReference>
<feature type="transmembrane region" description="Helical" evidence="1">
    <location>
        <begin position="209"/>
        <end position="227"/>
    </location>
</feature>
<dbReference type="KEGG" id="btur:DB313_02100"/>
<keyword evidence="1" id="KW-0472">Membrane</keyword>